<keyword evidence="4" id="KW-1185">Reference proteome</keyword>
<sequence length="200" mass="22585">MSQPPINTRPTEEALAVLLIIATLSFSSLFAVAKTAGKRLAGSALREEERVSDADDDDWKPEAMKNQEHDHHRDGIDRHSAIFIQSDHSQIQHNNKNGKNNPNSNSNHQQTLNAIHAWESATKTRIRRQRAQKLAHLAPLRDVSRQQGIQATLDWEMDTMGRFREEERRRLEGVAARTVGEQMGREAVRVWESGKVVGGN</sequence>
<protein>
    <submittedName>
        <fullName evidence="3">Uncharacterized protein</fullName>
    </submittedName>
</protein>
<feature type="transmembrane region" description="Helical" evidence="2">
    <location>
        <begin position="14"/>
        <end position="33"/>
    </location>
</feature>
<name>A0A8H3G351_9LECA</name>
<gene>
    <name evidence="3" type="ORF">IMSHALPRED_010356</name>
</gene>
<proteinExistence type="predicted"/>
<comment type="caution">
    <text evidence="3">The sequence shown here is derived from an EMBL/GenBank/DDBJ whole genome shotgun (WGS) entry which is preliminary data.</text>
</comment>
<dbReference type="AlphaFoldDB" id="A0A8H3G351"/>
<evidence type="ECO:0000256" key="2">
    <source>
        <dbReference type="SAM" id="Phobius"/>
    </source>
</evidence>
<evidence type="ECO:0000313" key="3">
    <source>
        <dbReference type="EMBL" id="CAF9935802.1"/>
    </source>
</evidence>
<dbReference type="EMBL" id="CAJPDT010000086">
    <property type="protein sequence ID" value="CAF9935802.1"/>
    <property type="molecule type" value="Genomic_DNA"/>
</dbReference>
<keyword evidence="2" id="KW-0812">Transmembrane</keyword>
<keyword evidence="2" id="KW-0472">Membrane</keyword>
<accession>A0A8H3G351</accession>
<evidence type="ECO:0000256" key="1">
    <source>
        <dbReference type="SAM" id="MobiDB-lite"/>
    </source>
</evidence>
<organism evidence="3 4">
    <name type="scientific">Imshaugia aleurites</name>
    <dbReference type="NCBI Taxonomy" id="172621"/>
    <lineage>
        <taxon>Eukaryota</taxon>
        <taxon>Fungi</taxon>
        <taxon>Dikarya</taxon>
        <taxon>Ascomycota</taxon>
        <taxon>Pezizomycotina</taxon>
        <taxon>Lecanoromycetes</taxon>
        <taxon>OSLEUM clade</taxon>
        <taxon>Lecanoromycetidae</taxon>
        <taxon>Lecanorales</taxon>
        <taxon>Lecanorineae</taxon>
        <taxon>Parmeliaceae</taxon>
        <taxon>Imshaugia</taxon>
    </lineage>
</organism>
<dbReference type="Proteomes" id="UP000664534">
    <property type="component" value="Unassembled WGS sequence"/>
</dbReference>
<reference evidence="3" key="1">
    <citation type="submission" date="2021-03" db="EMBL/GenBank/DDBJ databases">
        <authorList>
            <person name="Tagirdzhanova G."/>
        </authorList>
    </citation>
    <scope>NUCLEOTIDE SEQUENCE</scope>
</reference>
<feature type="compositionally biased region" description="Basic and acidic residues" evidence="1">
    <location>
        <begin position="60"/>
        <end position="74"/>
    </location>
</feature>
<evidence type="ECO:0000313" key="4">
    <source>
        <dbReference type="Proteomes" id="UP000664534"/>
    </source>
</evidence>
<keyword evidence="2" id="KW-1133">Transmembrane helix</keyword>
<dbReference type="OrthoDB" id="10345211at2759"/>
<feature type="region of interest" description="Disordered" evidence="1">
    <location>
        <begin position="41"/>
        <end position="74"/>
    </location>
</feature>